<name>A0A0L0P5W9_CANAR</name>
<reference evidence="3" key="1">
    <citation type="journal article" date="2015" name="BMC Genomics">
        <title>Draft genome of a commonly misdiagnosed multidrug resistant pathogen Candida auris.</title>
        <authorList>
            <person name="Chatterjee S."/>
            <person name="Alampalli S.V."/>
            <person name="Nageshan R.K."/>
            <person name="Chettiar S.T."/>
            <person name="Joshi S."/>
            <person name="Tatu U.S."/>
        </authorList>
    </citation>
    <scope>NUCLEOTIDE SEQUENCE [LARGE SCALE GENOMIC DNA]</scope>
    <source>
        <strain evidence="3">6684</strain>
    </source>
</reference>
<accession>A0A0L0P5W9</accession>
<evidence type="ECO:0000256" key="1">
    <source>
        <dbReference type="SAM" id="MobiDB-lite"/>
    </source>
</evidence>
<evidence type="ECO:0000313" key="2">
    <source>
        <dbReference type="EMBL" id="KNE01431.1"/>
    </source>
</evidence>
<dbReference type="AlphaFoldDB" id="A0A0L0P5W9"/>
<dbReference type="Proteomes" id="UP000037122">
    <property type="component" value="Unassembled WGS sequence"/>
</dbReference>
<feature type="compositionally biased region" description="Basic and acidic residues" evidence="1">
    <location>
        <begin position="39"/>
        <end position="53"/>
    </location>
</feature>
<evidence type="ECO:0000313" key="3">
    <source>
        <dbReference type="Proteomes" id="UP000037122"/>
    </source>
</evidence>
<gene>
    <name evidence="2" type="ORF">QG37_01507</name>
</gene>
<dbReference type="VEuPathDB" id="FungiDB:QG37_01507"/>
<comment type="caution">
    <text evidence="2">The sequence shown here is derived from an EMBL/GenBank/DDBJ whole genome shotgun (WGS) entry which is preliminary data.</text>
</comment>
<feature type="region of interest" description="Disordered" evidence="1">
    <location>
        <begin position="39"/>
        <end position="90"/>
    </location>
</feature>
<feature type="compositionally biased region" description="Basic residues" evidence="1">
    <location>
        <begin position="54"/>
        <end position="66"/>
    </location>
</feature>
<proteinExistence type="predicted"/>
<protein>
    <submittedName>
        <fullName evidence="2">Uncharacterized protein</fullName>
    </submittedName>
</protein>
<organism evidence="2 3">
    <name type="scientific">Candidozyma auris</name>
    <name type="common">Yeast</name>
    <name type="synonym">Candida auris</name>
    <dbReference type="NCBI Taxonomy" id="498019"/>
    <lineage>
        <taxon>Eukaryota</taxon>
        <taxon>Fungi</taxon>
        <taxon>Dikarya</taxon>
        <taxon>Ascomycota</taxon>
        <taxon>Saccharomycotina</taxon>
        <taxon>Pichiomycetes</taxon>
        <taxon>Metschnikowiaceae</taxon>
        <taxon>Candidozyma</taxon>
    </lineage>
</organism>
<sequence length="90" mass="9917">MRGRHLVAKLNGKLVEAKVVQLGEKMRIHHVVHELVEGDGGARGEEDGHEKMLAKKGKSKKKKKKIKQDNKQGSKKVVPCARSRGRNGGS</sequence>
<dbReference type="EMBL" id="LGST01000011">
    <property type="protein sequence ID" value="KNE01431.1"/>
    <property type="molecule type" value="Genomic_DNA"/>
</dbReference>